<name>A0A0M9G696_LEPPY</name>
<feature type="compositionally biased region" description="Polar residues" evidence="1">
    <location>
        <begin position="452"/>
        <end position="461"/>
    </location>
</feature>
<accession>A0A0M9G696</accession>
<gene>
    <name evidence="2" type="ORF">ABB37_02815</name>
</gene>
<feature type="region of interest" description="Disordered" evidence="1">
    <location>
        <begin position="452"/>
        <end position="480"/>
    </location>
</feature>
<evidence type="ECO:0000313" key="2">
    <source>
        <dbReference type="EMBL" id="KPA83109.1"/>
    </source>
</evidence>
<dbReference type="EMBL" id="LGTL01000004">
    <property type="protein sequence ID" value="KPA83109.1"/>
    <property type="molecule type" value="Genomic_DNA"/>
</dbReference>
<sequence>MPTRAGTEARRSISSSLLESHLLQAPHKPELLYKVVGWIWSSLVYAAVPDGAADLGDGHVPASFVTELSHAGGETDCAKLAPATAPASAGVQLEAQALPLEPSSFGTFAASPPRLSGVAPSTHDGLATPYAEETLVGQVFSSGAMVSSDGEEMGSHSLGNTNAFDATLTATAATGHSIITASTAPSSTEESPLSVSTQYAPLVQLSPLVLRLLLWWAGRPLLPSLHGDPPGVGDAAGSARGLMKDSNDSSGGEYVLTQQRCQRDAEEVHRLRLRMAEIFGLLCRRGFGVVVSDALVYGGCHDASEAAAGRCKFVFGSCPDAAWRTATSTAAVKLRNRAESTGSGLAEFPLDLLAPSVGRGDAATENGGVPPRYDLDRLLCALVRLHTPHNDTAACEADVTAAGQLLRSLLRCPRLHTRIVRLFDSDRPPTKHAKPVFGNVLSTTLLSSLNISPHSRASRQTGRPPAGANEEEEEEAAASSLRLQSFLPALTHPSPVISSEAWHTIGVLLFPSASLTTATRQLLQRTPECPVQRLLVAALALPGEEPTTPQSMSAPLPPPLPWTQSSHPMARNSALRVLHVLCVSKDVSPASQLLITQCPALLWRVLKLAAELCQGNPVANMALVRQVLADYVMSAMLPSTTRHATTASSGVTPVQLLLRRNGDALSRLFASTNAQWGARGGVALLPDDSGGDYAEATTTAEYDEADLQRAVQTLQM</sequence>
<proteinExistence type="predicted"/>
<organism evidence="2 3">
    <name type="scientific">Leptomonas pyrrhocoris</name>
    <name type="common">Firebug parasite</name>
    <dbReference type="NCBI Taxonomy" id="157538"/>
    <lineage>
        <taxon>Eukaryota</taxon>
        <taxon>Discoba</taxon>
        <taxon>Euglenozoa</taxon>
        <taxon>Kinetoplastea</taxon>
        <taxon>Metakinetoplastina</taxon>
        <taxon>Trypanosomatida</taxon>
        <taxon>Trypanosomatidae</taxon>
        <taxon>Leishmaniinae</taxon>
        <taxon>Leptomonas</taxon>
    </lineage>
</organism>
<dbReference type="GeneID" id="26903106"/>
<dbReference type="OrthoDB" id="264914at2759"/>
<dbReference type="RefSeq" id="XP_015661548.1">
    <property type="nucleotide sequence ID" value="XM_015799946.1"/>
</dbReference>
<keyword evidence="3" id="KW-1185">Reference proteome</keyword>
<dbReference type="OMA" id="PMARNNA"/>
<dbReference type="AlphaFoldDB" id="A0A0M9G696"/>
<reference evidence="2 3" key="1">
    <citation type="submission" date="2015-07" db="EMBL/GenBank/DDBJ databases">
        <title>High-quality genome of monoxenous trypanosomatid Leptomonas pyrrhocoris.</title>
        <authorList>
            <person name="Flegontov P."/>
            <person name="Butenko A."/>
            <person name="Firsov S."/>
            <person name="Vlcek C."/>
            <person name="Logacheva M.D."/>
            <person name="Field M."/>
            <person name="Filatov D."/>
            <person name="Flegontova O."/>
            <person name="Gerasimov E."/>
            <person name="Jackson A.P."/>
            <person name="Kelly S."/>
            <person name="Opperdoes F."/>
            <person name="O'Reilly A."/>
            <person name="Votypka J."/>
            <person name="Yurchenko V."/>
            <person name="Lukes J."/>
        </authorList>
    </citation>
    <scope>NUCLEOTIDE SEQUENCE [LARGE SCALE GENOMIC DNA]</scope>
    <source>
        <strain evidence="2">H10</strain>
    </source>
</reference>
<evidence type="ECO:0000313" key="3">
    <source>
        <dbReference type="Proteomes" id="UP000037923"/>
    </source>
</evidence>
<evidence type="ECO:0000256" key="1">
    <source>
        <dbReference type="SAM" id="MobiDB-lite"/>
    </source>
</evidence>
<dbReference type="Proteomes" id="UP000037923">
    <property type="component" value="Unassembled WGS sequence"/>
</dbReference>
<comment type="caution">
    <text evidence="2">The sequence shown here is derived from an EMBL/GenBank/DDBJ whole genome shotgun (WGS) entry which is preliminary data.</text>
</comment>
<feature type="region of interest" description="Disordered" evidence="1">
    <location>
        <begin position="233"/>
        <end position="254"/>
    </location>
</feature>
<dbReference type="VEuPathDB" id="TriTrypDB:LpyrH10_04_3650"/>
<protein>
    <submittedName>
        <fullName evidence="2">Uncharacterized protein</fullName>
    </submittedName>
</protein>